<evidence type="ECO:0000313" key="3">
    <source>
        <dbReference type="Proteomes" id="UP000317288"/>
    </source>
</evidence>
<dbReference type="EMBL" id="VNFE01000015">
    <property type="protein sequence ID" value="TVU87048.1"/>
    <property type="molecule type" value="Genomic_DNA"/>
</dbReference>
<sequence>MKNSAKIPYGIRNNRLVHISQLTRAERGGRCGCVCPECRTPLEARMGDIVRHYFAHARGTRPCAGGTETGIHLAAKQLIADRKEIPIPLLQAVLEAKDSLGYKHTESKVIFPGHDRQPVDDTKLEFSLGDIRPDLIVSLGQIEILVEVAVTHFIDAEKQQRLESRGQRCIEIDLGDIPRNLTPADLEEHVFNYQRAYWIVNPKIEAEQEKLRPRLQQQIEKANKRIAQANIAREQEEQRQREQHARMEAYFKVQEQKHAELKRQREEEQRRAKEKATEQAENRRREAEVARQLEAKAERHRQQKTWEQERQQLDLHEMRHLAMELFASCQRIHARSGKVATSTRFCLPMARHNLERDIHKMDLEAIPTAVETRTEYDWMFGVPSCEWKLVALLGVVYTRESIHSRYWISIQAIERCLREFGYQPVVALQRAEQLLNTARYYQVLSDDPALMTLEQLPRPLDAIAEFVGELSNFNMIHLLAAKLDELAFIPKPANSWRS</sequence>
<accession>A0A558J065</accession>
<evidence type="ECO:0000313" key="2">
    <source>
        <dbReference type="EMBL" id="TVU87048.1"/>
    </source>
</evidence>
<feature type="compositionally biased region" description="Basic and acidic residues" evidence="1">
    <location>
        <begin position="256"/>
        <end position="297"/>
    </location>
</feature>
<evidence type="ECO:0000256" key="1">
    <source>
        <dbReference type="SAM" id="MobiDB-lite"/>
    </source>
</evidence>
<reference evidence="2 3" key="1">
    <citation type="submission" date="2019-07" db="EMBL/GenBank/DDBJ databases">
        <title>Diversity of Bacteria from Kongsfjorden, Arctic.</title>
        <authorList>
            <person name="Yu Y."/>
        </authorList>
    </citation>
    <scope>NUCLEOTIDE SEQUENCE [LARGE SCALE GENOMIC DNA]</scope>
    <source>
        <strain evidence="2 3">SM1922</strain>
    </source>
</reference>
<gene>
    <name evidence="2" type="ORF">FQP89_23575</name>
</gene>
<dbReference type="AlphaFoldDB" id="A0A558J065"/>
<proteinExistence type="predicted"/>
<organism evidence="2 3">
    <name type="scientific">Vreelandella titanicae</name>
    <dbReference type="NCBI Taxonomy" id="664683"/>
    <lineage>
        <taxon>Bacteria</taxon>
        <taxon>Pseudomonadati</taxon>
        <taxon>Pseudomonadota</taxon>
        <taxon>Gammaproteobacteria</taxon>
        <taxon>Oceanospirillales</taxon>
        <taxon>Halomonadaceae</taxon>
        <taxon>Vreelandella</taxon>
    </lineage>
</organism>
<feature type="region of interest" description="Disordered" evidence="1">
    <location>
        <begin position="256"/>
        <end position="305"/>
    </location>
</feature>
<dbReference type="RefSeq" id="WP_144816036.1">
    <property type="nucleotide sequence ID" value="NZ_VNFE01000015.1"/>
</dbReference>
<name>A0A558J065_9GAMM</name>
<evidence type="ECO:0008006" key="4">
    <source>
        <dbReference type="Google" id="ProtNLM"/>
    </source>
</evidence>
<protein>
    <recommendedName>
        <fullName evidence="4">Competence protein CoiA</fullName>
    </recommendedName>
</protein>
<comment type="caution">
    <text evidence="2">The sequence shown here is derived from an EMBL/GenBank/DDBJ whole genome shotgun (WGS) entry which is preliminary data.</text>
</comment>
<dbReference type="Proteomes" id="UP000317288">
    <property type="component" value="Unassembled WGS sequence"/>
</dbReference>